<proteinExistence type="predicted"/>
<comment type="caution">
    <text evidence="2">The sequence shown here is derived from an EMBL/GenBank/DDBJ whole genome shotgun (WGS) entry which is preliminary data.</text>
</comment>
<evidence type="ECO:0000259" key="1">
    <source>
        <dbReference type="PROSITE" id="PS51379"/>
    </source>
</evidence>
<feature type="non-terminal residue" evidence="2">
    <location>
        <position position="102"/>
    </location>
</feature>
<dbReference type="InterPro" id="IPR052977">
    <property type="entry name" value="Polyferredoxin-like_ET"/>
</dbReference>
<dbReference type="InterPro" id="IPR017900">
    <property type="entry name" value="4Fe4S_Fe_S_CS"/>
</dbReference>
<dbReference type="PROSITE" id="PS51379">
    <property type="entry name" value="4FE4S_FER_2"/>
    <property type="match status" value="2"/>
</dbReference>
<feature type="domain" description="4Fe-4S ferredoxin-type" evidence="1">
    <location>
        <begin position="63"/>
        <end position="92"/>
    </location>
</feature>
<name>X1T0A2_9ZZZZ</name>
<dbReference type="PANTHER" id="PTHR43193:SF2">
    <property type="entry name" value="POLYFERREDOXIN PROTEIN FWDF"/>
    <property type="match status" value="1"/>
</dbReference>
<gene>
    <name evidence="2" type="ORF">S12H4_24742</name>
</gene>
<dbReference type="InterPro" id="IPR017896">
    <property type="entry name" value="4Fe4S_Fe-S-bd"/>
</dbReference>
<dbReference type="Gene3D" id="3.30.70.20">
    <property type="match status" value="2"/>
</dbReference>
<evidence type="ECO:0000313" key="2">
    <source>
        <dbReference type="EMBL" id="GAI81025.1"/>
    </source>
</evidence>
<reference evidence="2" key="1">
    <citation type="journal article" date="2014" name="Front. Microbiol.">
        <title>High frequency of phylogenetically diverse reductive dehalogenase-homologous genes in deep subseafloor sedimentary metagenomes.</title>
        <authorList>
            <person name="Kawai M."/>
            <person name="Futagami T."/>
            <person name="Toyoda A."/>
            <person name="Takaki Y."/>
            <person name="Nishi S."/>
            <person name="Hori S."/>
            <person name="Arai W."/>
            <person name="Tsubouchi T."/>
            <person name="Morono Y."/>
            <person name="Uchiyama I."/>
            <person name="Ito T."/>
            <person name="Fujiyama A."/>
            <person name="Inagaki F."/>
            <person name="Takami H."/>
        </authorList>
    </citation>
    <scope>NUCLEOTIDE SEQUENCE</scope>
    <source>
        <strain evidence="2">Expedition CK06-06</strain>
    </source>
</reference>
<dbReference type="PANTHER" id="PTHR43193">
    <property type="match status" value="1"/>
</dbReference>
<dbReference type="SUPFAM" id="SSF54862">
    <property type="entry name" value="4Fe-4S ferredoxins"/>
    <property type="match status" value="1"/>
</dbReference>
<sequence>MSLEIKNTRKSSRLTQRYIIGKQERILDREVCLGCGICADVCVMEAITLSEAIIEGGRLVRRPEVIIDAGKCVMCGTCAVFCPSGALKVTVDEAKDPPVLTY</sequence>
<organism evidence="2">
    <name type="scientific">marine sediment metagenome</name>
    <dbReference type="NCBI Taxonomy" id="412755"/>
    <lineage>
        <taxon>unclassified sequences</taxon>
        <taxon>metagenomes</taxon>
        <taxon>ecological metagenomes</taxon>
    </lineage>
</organism>
<feature type="domain" description="4Fe-4S ferredoxin-type" evidence="1">
    <location>
        <begin position="23"/>
        <end position="52"/>
    </location>
</feature>
<dbReference type="EMBL" id="BARW01013543">
    <property type="protein sequence ID" value="GAI81025.1"/>
    <property type="molecule type" value="Genomic_DNA"/>
</dbReference>
<accession>X1T0A2</accession>
<protein>
    <recommendedName>
        <fullName evidence="1">4Fe-4S ferredoxin-type domain-containing protein</fullName>
    </recommendedName>
</protein>
<dbReference type="PROSITE" id="PS00198">
    <property type="entry name" value="4FE4S_FER_1"/>
    <property type="match status" value="1"/>
</dbReference>
<dbReference type="AlphaFoldDB" id="X1T0A2"/>
<dbReference type="Pfam" id="PF12838">
    <property type="entry name" value="Fer4_7"/>
    <property type="match status" value="1"/>
</dbReference>